<sequence length="214" mass="24634">MATASDPHTSGHDYDEEDSNRDYSELKKDLEGWREALLPLSGFLTWEKPYYPAVIVGIITFLFALLWYLEPSVLTTFSLLGLTAVAVDFAVPIVGPRIFANKPWTGSEERQFDEICQRIANMKGHCSDFVEGMAILKSENPKVYFLVVMITLGFFAWIGHIINNLFLTYLIVLVAFLIPGLRKHGIIQRYLLKYWLIVKRMLFGRLQVIQRKRD</sequence>
<evidence type="ECO:0000256" key="3">
    <source>
        <dbReference type="ARBA" id="ARBA00022989"/>
    </source>
</evidence>
<evidence type="ECO:0000313" key="8">
    <source>
        <dbReference type="EMBL" id="KAK7507819.1"/>
    </source>
</evidence>
<comment type="caution">
    <text evidence="8">The sequence shown here is derived from an EMBL/GenBank/DDBJ whole genome shotgun (WGS) entry which is preliminary data.</text>
</comment>
<evidence type="ECO:0000256" key="2">
    <source>
        <dbReference type="ARBA" id="ARBA00022692"/>
    </source>
</evidence>
<feature type="transmembrane region" description="Helical" evidence="6">
    <location>
        <begin position="143"/>
        <end position="159"/>
    </location>
</feature>
<keyword evidence="4 6" id="KW-0472">Membrane</keyword>
<dbReference type="AlphaFoldDB" id="A0ABD0M8S1"/>
<feature type="region of interest" description="Disordered" evidence="5">
    <location>
        <begin position="1"/>
        <end position="20"/>
    </location>
</feature>
<accession>A0ABD0M8S1</accession>
<dbReference type="GO" id="GO:0005783">
    <property type="term" value="C:endoplasmic reticulum"/>
    <property type="evidence" value="ECO:0007669"/>
    <property type="project" value="UniProtKB-ARBA"/>
</dbReference>
<keyword evidence="9" id="KW-1185">Reference proteome</keyword>
<keyword evidence="2 6" id="KW-0812">Transmembrane</keyword>
<protein>
    <recommendedName>
        <fullName evidence="7">RETREG1-3/ARL6IP-like N-terminal reticulon-homology domain-containing protein</fullName>
    </recommendedName>
</protein>
<dbReference type="PANTHER" id="PTHR20952:SF0">
    <property type="entry name" value="ADP-RIBOSYLATION FACTOR-LIKE PROTEIN 6-INTERACTING PROTEIN 1"/>
    <property type="match status" value="1"/>
</dbReference>
<dbReference type="CDD" id="cd22559">
    <property type="entry name" value="Arl6IP1"/>
    <property type="match status" value="1"/>
</dbReference>
<dbReference type="Proteomes" id="UP001519460">
    <property type="component" value="Unassembled WGS sequence"/>
</dbReference>
<evidence type="ECO:0000256" key="6">
    <source>
        <dbReference type="SAM" id="Phobius"/>
    </source>
</evidence>
<keyword evidence="3 6" id="KW-1133">Transmembrane helix</keyword>
<evidence type="ECO:0000313" key="9">
    <source>
        <dbReference type="Proteomes" id="UP001519460"/>
    </source>
</evidence>
<dbReference type="InterPro" id="IPR052114">
    <property type="entry name" value="ER_autophagy_membrane_reg"/>
</dbReference>
<feature type="transmembrane region" description="Helical" evidence="6">
    <location>
        <begin position="165"/>
        <end position="181"/>
    </location>
</feature>
<dbReference type="GO" id="GO:0016020">
    <property type="term" value="C:membrane"/>
    <property type="evidence" value="ECO:0007669"/>
    <property type="project" value="UniProtKB-SubCell"/>
</dbReference>
<gene>
    <name evidence="8" type="ORF">BaRGS_00000784</name>
</gene>
<dbReference type="Pfam" id="PF24456">
    <property type="entry name" value="RHD_RETREG1-3"/>
    <property type="match status" value="1"/>
</dbReference>
<evidence type="ECO:0000256" key="4">
    <source>
        <dbReference type="ARBA" id="ARBA00023136"/>
    </source>
</evidence>
<dbReference type="PANTHER" id="PTHR20952">
    <property type="entry name" value="ADP-RIBOSYLATION-LIKE FACTOR 6-INTERACTING PROTEIN"/>
    <property type="match status" value="1"/>
</dbReference>
<comment type="subcellular location">
    <subcellularLocation>
        <location evidence="1">Membrane</location>
        <topology evidence="1">Multi-pass membrane protein</topology>
    </subcellularLocation>
</comment>
<feature type="transmembrane region" description="Helical" evidence="6">
    <location>
        <begin position="75"/>
        <end position="94"/>
    </location>
</feature>
<dbReference type="InterPro" id="IPR057282">
    <property type="entry name" value="RETREG1-3-like_RHD"/>
</dbReference>
<evidence type="ECO:0000259" key="7">
    <source>
        <dbReference type="Pfam" id="PF24456"/>
    </source>
</evidence>
<dbReference type="EMBL" id="JACVVK020000003">
    <property type="protein sequence ID" value="KAK7507819.1"/>
    <property type="molecule type" value="Genomic_DNA"/>
</dbReference>
<evidence type="ECO:0000256" key="5">
    <source>
        <dbReference type="SAM" id="MobiDB-lite"/>
    </source>
</evidence>
<evidence type="ECO:0000256" key="1">
    <source>
        <dbReference type="ARBA" id="ARBA00004141"/>
    </source>
</evidence>
<reference evidence="8 9" key="1">
    <citation type="journal article" date="2023" name="Sci. Data">
        <title>Genome assembly of the Korean intertidal mud-creeper Batillaria attramentaria.</title>
        <authorList>
            <person name="Patra A.K."/>
            <person name="Ho P.T."/>
            <person name="Jun S."/>
            <person name="Lee S.J."/>
            <person name="Kim Y."/>
            <person name="Won Y.J."/>
        </authorList>
    </citation>
    <scope>NUCLEOTIDE SEQUENCE [LARGE SCALE GENOMIC DNA]</scope>
    <source>
        <strain evidence="8">Wonlab-2016</strain>
    </source>
</reference>
<feature type="transmembrane region" description="Helical" evidence="6">
    <location>
        <begin position="50"/>
        <end position="69"/>
    </location>
</feature>
<proteinExistence type="predicted"/>
<feature type="domain" description="RETREG1-3/ARL6IP-like N-terminal reticulon-homology" evidence="7">
    <location>
        <begin position="36"/>
        <end position="194"/>
    </location>
</feature>
<organism evidence="8 9">
    <name type="scientific">Batillaria attramentaria</name>
    <dbReference type="NCBI Taxonomy" id="370345"/>
    <lineage>
        <taxon>Eukaryota</taxon>
        <taxon>Metazoa</taxon>
        <taxon>Spiralia</taxon>
        <taxon>Lophotrochozoa</taxon>
        <taxon>Mollusca</taxon>
        <taxon>Gastropoda</taxon>
        <taxon>Caenogastropoda</taxon>
        <taxon>Sorbeoconcha</taxon>
        <taxon>Cerithioidea</taxon>
        <taxon>Batillariidae</taxon>
        <taxon>Batillaria</taxon>
    </lineage>
</organism>
<name>A0ABD0M8S1_9CAEN</name>